<dbReference type="GO" id="GO:0003924">
    <property type="term" value="F:GTPase activity"/>
    <property type="evidence" value="ECO:0007669"/>
    <property type="project" value="InterPro"/>
</dbReference>
<dbReference type="InterPro" id="IPR027417">
    <property type="entry name" value="P-loop_NTPase"/>
</dbReference>
<protein>
    <submittedName>
        <fullName evidence="5">Dynamin family protein</fullName>
    </submittedName>
</protein>
<evidence type="ECO:0000256" key="2">
    <source>
        <dbReference type="ARBA" id="ARBA00023134"/>
    </source>
</evidence>
<dbReference type="eggNOG" id="KOG0446">
    <property type="taxonomic scope" value="Eukaryota"/>
</dbReference>
<accession>F0XLE2</accession>
<dbReference type="Proteomes" id="UP000007796">
    <property type="component" value="Unassembled WGS sequence"/>
</dbReference>
<dbReference type="Gene3D" id="3.40.50.300">
    <property type="entry name" value="P-loop containing nucleotide triphosphate hydrolases"/>
    <property type="match status" value="1"/>
</dbReference>
<name>F0XLE2_GROCL</name>
<keyword evidence="6" id="KW-1185">Reference proteome</keyword>
<dbReference type="GO" id="GO:0000266">
    <property type="term" value="P:mitochondrial fission"/>
    <property type="evidence" value="ECO:0007669"/>
    <property type="project" value="TreeGrafter"/>
</dbReference>
<dbReference type="PROSITE" id="PS51718">
    <property type="entry name" value="G_DYNAMIN_2"/>
    <property type="match status" value="1"/>
</dbReference>
<dbReference type="InterPro" id="IPR020850">
    <property type="entry name" value="GED_dom"/>
</dbReference>
<dbReference type="HOGENOM" id="CLU_008964_7_0_1"/>
<reference evidence="5 6" key="1">
    <citation type="journal article" date="2011" name="Proc. Natl. Acad. Sci. U.S.A.">
        <title>Genome and transcriptome analyses of the mountain pine beetle-fungal symbiont Grosmannia clavigera, a lodgepole pine pathogen.</title>
        <authorList>
            <person name="DiGuistini S."/>
            <person name="Wang Y."/>
            <person name="Liao N.Y."/>
            <person name="Taylor G."/>
            <person name="Tanguay P."/>
            <person name="Feau N."/>
            <person name="Henrissat B."/>
            <person name="Chan S.K."/>
            <person name="Hesse-Orce U."/>
            <person name="Alamouti S.M."/>
            <person name="Tsui C.K.M."/>
            <person name="Docking R.T."/>
            <person name="Levasseur A."/>
            <person name="Haridas S."/>
            <person name="Robertson G."/>
            <person name="Birol I."/>
            <person name="Holt R.A."/>
            <person name="Marra M.A."/>
            <person name="Hamelin R.C."/>
            <person name="Hirst M."/>
            <person name="Jones S.J.M."/>
            <person name="Bohlmann J."/>
            <person name="Breuil C."/>
        </authorList>
    </citation>
    <scope>NUCLEOTIDE SEQUENCE [LARGE SCALE GENOMIC DNA]</scope>
    <source>
        <strain evidence="6">kw1407 / UAMH 11150</strain>
    </source>
</reference>
<evidence type="ECO:0000313" key="5">
    <source>
        <dbReference type="EMBL" id="EFX01347.1"/>
    </source>
</evidence>
<proteinExistence type="predicted"/>
<gene>
    <name evidence="5" type="ORF">CMQ_6289</name>
</gene>
<keyword evidence="1" id="KW-0547">Nucleotide-binding</keyword>
<dbReference type="GO" id="GO:0016020">
    <property type="term" value="C:membrane"/>
    <property type="evidence" value="ECO:0007669"/>
    <property type="project" value="TreeGrafter"/>
</dbReference>
<dbReference type="FunFam" id="3.40.50.300:FF:001425">
    <property type="entry name" value="Dynamin GTPase, putative"/>
    <property type="match status" value="1"/>
</dbReference>
<dbReference type="PANTHER" id="PTHR11566">
    <property type="entry name" value="DYNAMIN"/>
    <property type="match status" value="1"/>
</dbReference>
<dbReference type="InterPro" id="IPR045063">
    <property type="entry name" value="Dynamin_N"/>
</dbReference>
<dbReference type="OrthoDB" id="415706at2759"/>
<dbReference type="GO" id="GO:0008017">
    <property type="term" value="F:microtubule binding"/>
    <property type="evidence" value="ECO:0007669"/>
    <property type="project" value="TreeGrafter"/>
</dbReference>
<dbReference type="Pfam" id="PF00350">
    <property type="entry name" value="Dynamin_N"/>
    <property type="match status" value="1"/>
</dbReference>
<dbReference type="AlphaFoldDB" id="F0XLE2"/>
<dbReference type="GO" id="GO:0005874">
    <property type="term" value="C:microtubule"/>
    <property type="evidence" value="ECO:0007669"/>
    <property type="project" value="TreeGrafter"/>
</dbReference>
<dbReference type="InterPro" id="IPR000375">
    <property type="entry name" value="Dynamin_stalk"/>
</dbReference>
<dbReference type="GeneID" id="25979705"/>
<dbReference type="Pfam" id="PF01031">
    <property type="entry name" value="Dynamin_M"/>
    <property type="match status" value="1"/>
</dbReference>
<dbReference type="STRING" id="655863.F0XLE2"/>
<dbReference type="GO" id="GO:0005739">
    <property type="term" value="C:mitochondrion"/>
    <property type="evidence" value="ECO:0007669"/>
    <property type="project" value="TreeGrafter"/>
</dbReference>
<organism evidence="6">
    <name type="scientific">Grosmannia clavigera (strain kw1407 / UAMH 11150)</name>
    <name type="common">Blue stain fungus</name>
    <name type="synonym">Graphiocladiella clavigera</name>
    <dbReference type="NCBI Taxonomy" id="655863"/>
    <lineage>
        <taxon>Eukaryota</taxon>
        <taxon>Fungi</taxon>
        <taxon>Dikarya</taxon>
        <taxon>Ascomycota</taxon>
        <taxon>Pezizomycotina</taxon>
        <taxon>Sordariomycetes</taxon>
        <taxon>Sordariomycetidae</taxon>
        <taxon>Ophiostomatales</taxon>
        <taxon>Ophiostomataceae</taxon>
        <taxon>Leptographium</taxon>
    </lineage>
</organism>
<dbReference type="InterPro" id="IPR022812">
    <property type="entry name" value="Dynamin"/>
</dbReference>
<evidence type="ECO:0000259" key="4">
    <source>
        <dbReference type="PROSITE" id="PS51718"/>
    </source>
</evidence>
<dbReference type="SUPFAM" id="SSF52540">
    <property type="entry name" value="P-loop containing nucleoside triphosphate hydrolases"/>
    <property type="match status" value="1"/>
</dbReference>
<evidence type="ECO:0000256" key="1">
    <source>
        <dbReference type="ARBA" id="ARBA00022741"/>
    </source>
</evidence>
<dbReference type="PANTHER" id="PTHR11566:SF149">
    <property type="entry name" value="GTPASE, PUTATIVE (AFU_ORTHOLOGUE AFUA_6G11890)-RELATED"/>
    <property type="match status" value="1"/>
</dbReference>
<dbReference type="GO" id="GO:0016559">
    <property type="term" value="P:peroxisome fission"/>
    <property type="evidence" value="ECO:0007669"/>
    <property type="project" value="TreeGrafter"/>
</dbReference>
<sequence length="760" mass="85828">MTTQQQLSNAKPLEYLKGLNGEEARALLDTIDSLRELEIDKIESLPQIIVVGDQSTGKSSVLEAISRVRFPVDAKLCTRFATELVLRRADETRVTVSIRVAENNGKKDGRSHGEPFTRTNYDVASLPRIIDEAKAHMGVIGAHAYGGQGKKRFSKDVLRIEISRPDVYPLTLVDLPGIFRNVTAEQTAEDIETVKQLTNEYMAQKRSIILAVVMATNQLANQDVMMMAKMHDPERKRTVGVITKPDLLSEEGVTQQFVDVIKGRDLTNKLGLGWFVLRNLSEKQKQDQPDVSFDKRDAMEQQFFRTGDWSSVQQAHRGAQSLRKTLSKVLLEHIKASLPELIQKIEEKLHQRKEALRCLGRPRVDLDELRLYLHDVAKEFHRLASDGVNGRYADAFFDGQEDDAGGPRKLRANLRKLNSVFYSVLKEKGAARKIVSGEFIFWGTDAADKTAIPPYLQALTAQYSHFPHPTAVSQEQFNREIEVFAADNQGQELPGVPSSDLAISLFRQQAKPWREIARFHLDLVLKFAQSFVEDVFAHVIGDDKHTQAAFLNRYSDPFFDRKREILEAKLDEILRPYVQGNGLPMETEFRTSLNAATMLRLGKRVVSVLETEHPEVFSKTKDSGDRLTPAQLSLSIRTAAILPDSKFGADNVVDMMTTYYDMSHRTFTENVINLVVENCLVSDIPEVLTAGIVFKMSDGRVHELAAESDEAMADRAQLQAEARILEQGLSRCRVYKPRTVTDMAFTFTKREQYVQQGQFN</sequence>
<dbReference type="GO" id="GO:0048312">
    <property type="term" value="P:intracellular distribution of mitochondria"/>
    <property type="evidence" value="ECO:0007669"/>
    <property type="project" value="TreeGrafter"/>
</dbReference>
<dbReference type="InParanoid" id="F0XLE2"/>
<dbReference type="PRINTS" id="PR00195">
    <property type="entry name" value="DYNAMIN"/>
</dbReference>
<dbReference type="GO" id="GO:0005525">
    <property type="term" value="F:GTP binding"/>
    <property type="evidence" value="ECO:0007669"/>
    <property type="project" value="InterPro"/>
</dbReference>
<evidence type="ECO:0000259" key="3">
    <source>
        <dbReference type="PROSITE" id="PS51388"/>
    </source>
</evidence>
<feature type="domain" description="Dynamin-type G" evidence="4">
    <location>
        <begin position="42"/>
        <end position="339"/>
    </location>
</feature>
<keyword evidence="2" id="KW-0342">GTP-binding</keyword>
<dbReference type="SMART" id="SM00053">
    <property type="entry name" value="DYNc"/>
    <property type="match status" value="1"/>
</dbReference>
<feature type="domain" description="GED" evidence="3">
    <location>
        <begin position="649"/>
        <end position="740"/>
    </location>
</feature>
<dbReference type="CDD" id="cd08771">
    <property type="entry name" value="DLP_1"/>
    <property type="match status" value="1"/>
</dbReference>
<dbReference type="RefSeq" id="XP_014170829.1">
    <property type="nucleotide sequence ID" value="XM_014315354.1"/>
</dbReference>
<dbReference type="GO" id="GO:0006897">
    <property type="term" value="P:endocytosis"/>
    <property type="evidence" value="ECO:0007669"/>
    <property type="project" value="TreeGrafter"/>
</dbReference>
<dbReference type="InterPro" id="IPR030381">
    <property type="entry name" value="G_DYNAMIN_dom"/>
</dbReference>
<dbReference type="InterPro" id="IPR001401">
    <property type="entry name" value="Dynamin_GTPase"/>
</dbReference>
<evidence type="ECO:0000313" key="6">
    <source>
        <dbReference type="Proteomes" id="UP000007796"/>
    </source>
</evidence>
<dbReference type="PROSITE" id="PS51388">
    <property type="entry name" value="GED"/>
    <property type="match status" value="1"/>
</dbReference>
<dbReference type="EMBL" id="GL629794">
    <property type="protein sequence ID" value="EFX01347.1"/>
    <property type="molecule type" value="Genomic_DNA"/>
</dbReference>